<reference evidence="3 4" key="1">
    <citation type="submission" date="2016-10" db="EMBL/GenBank/DDBJ databases">
        <authorList>
            <person name="de Groot N.N."/>
        </authorList>
    </citation>
    <scope>NUCLEOTIDE SEQUENCE [LARGE SCALE GENOMIC DNA]</scope>
    <source>
        <strain evidence="3 4">DSM 21039</strain>
    </source>
</reference>
<dbReference type="AlphaFoldDB" id="A0A1H8IWG6"/>
<comment type="similarity">
    <text evidence="1">Belongs to the aspartate/glutamate racemases family.</text>
</comment>
<name>A0A1H8IWG6_9BACT</name>
<organism evidence="3 4">
    <name type="scientific">Chitinophaga rupis</name>
    <dbReference type="NCBI Taxonomy" id="573321"/>
    <lineage>
        <taxon>Bacteria</taxon>
        <taxon>Pseudomonadati</taxon>
        <taxon>Bacteroidota</taxon>
        <taxon>Chitinophagia</taxon>
        <taxon>Chitinophagales</taxon>
        <taxon>Chitinophagaceae</taxon>
        <taxon>Chitinophaga</taxon>
    </lineage>
</organism>
<dbReference type="STRING" id="573321.SAMN04488505_112101"/>
<dbReference type="PANTHER" id="PTHR21198:SF7">
    <property type="entry name" value="ASPARTATE-GLUTAMATE RACEMASE FAMILY"/>
    <property type="match status" value="1"/>
</dbReference>
<proteinExistence type="inferred from homology"/>
<evidence type="ECO:0000313" key="4">
    <source>
        <dbReference type="Proteomes" id="UP000198984"/>
    </source>
</evidence>
<dbReference type="EMBL" id="FOBB01000012">
    <property type="protein sequence ID" value="SEN72699.1"/>
    <property type="molecule type" value="Genomic_DNA"/>
</dbReference>
<gene>
    <name evidence="3" type="ORF">SAMN04488505_112101</name>
</gene>
<keyword evidence="4" id="KW-1185">Reference proteome</keyword>
<dbReference type="InterPro" id="IPR004380">
    <property type="entry name" value="Asp_race"/>
</dbReference>
<dbReference type="Pfam" id="PF01177">
    <property type="entry name" value="Asp_Glu_race"/>
    <property type="match status" value="1"/>
</dbReference>
<sequence>MQVNNVSKKKLGIIGGMGSHAGVWLFNRITELSYAQKDQEYLDILVHNNSAIPDRTRAIVYKESSPLPELERSISIFNNSAVEVAVLACMTAHYYCEQLEQHFQGKILSAVNLVQEELTTNPLYTGKKKIGIIGSTGLLRSGIYQQRLEPLGYEVVTLNETEQEEFFMRPIYMDGGIKSGCLTDEVKQMFCCQVPILVSKGAEVVIGACSEVPLVMKGSMVVPFIDAFELLARKTVEYCYYGARTISKIKN</sequence>
<dbReference type="GO" id="GO:0047661">
    <property type="term" value="F:amino-acid racemase activity"/>
    <property type="evidence" value="ECO:0007669"/>
    <property type="project" value="InterPro"/>
</dbReference>
<protein>
    <submittedName>
        <fullName evidence="3">Aspartate racemase</fullName>
    </submittedName>
</protein>
<evidence type="ECO:0000256" key="1">
    <source>
        <dbReference type="ARBA" id="ARBA00007847"/>
    </source>
</evidence>
<keyword evidence="2" id="KW-0413">Isomerase</keyword>
<dbReference type="OrthoDB" id="9803739at2"/>
<evidence type="ECO:0000313" key="3">
    <source>
        <dbReference type="EMBL" id="SEN72699.1"/>
    </source>
</evidence>
<dbReference type="SUPFAM" id="SSF53681">
    <property type="entry name" value="Aspartate/glutamate racemase"/>
    <property type="match status" value="2"/>
</dbReference>
<dbReference type="Gene3D" id="3.40.50.1860">
    <property type="match status" value="2"/>
</dbReference>
<dbReference type="NCBIfam" id="TIGR00035">
    <property type="entry name" value="asp_race"/>
    <property type="match status" value="1"/>
</dbReference>
<dbReference type="Proteomes" id="UP000198984">
    <property type="component" value="Unassembled WGS sequence"/>
</dbReference>
<dbReference type="PANTHER" id="PTHR21198">
    <property type="entry name" value="GLUTAMATE RACEMASE"/>
    <property type="match status" value="1"/>
</dbReference>
<dbReference type="InterPro" id="IPR001920">
    <property type="entry name" value="Asp/Glu_race"/>
</dbReference>
<evidence type="ECO:0000256" key="2">
    <source>
        <dbReference type="ARBA" id="ARBA00023235"/>
    </source>
</evidence>
<dbReference type="RefSeq" id="WP_089920708.1">
    <property type="nucleotide sequence ID" value="NZ_FOBB01000012.1"/>
</dbReference>
<accession>A0A1H8IWG6</accession>
<dbReference type="InterPro" id="IPR015942">
    <property type="entry name" value="Asp/Glu/hydantoin_racemase"/>
</dbReference>